<dbReference type="Proteomes" id="UP001163823">
    <property type="component" value="Chromosome 7"/>
</dbReference>
<dbReference type="PROSITE" id="PS50985">
    <property type="entry name" value="GRAS"/>
    <property type="match status" value="1"/>
</dbReference>
<dbReference type="GO" id="GO:0005634">
    <property type="term" value="C:nucleus"/>
    <property type="evidence" value="ECO:0007669"/>
    <property type="project" value="UniProtKB-SubCell"/>
</dbReference>
<comment type="caution">
    <text evidence="5">Lacks conserved residue(s) required for the propagation of feature annotation.</text>
</comment>
<keyword evidence="4" id="KW-0539">Nucleus</keyword>
<evidence type="ECO:0000313" key="8">
    <source>
        <dbReference type="Proteomes" id="UP001163823"/>
    </source>
</evidence>
<evidence type="ECO:0000256" key="5">
    <source>
        <dbReference type="PROSITE-ProRule" id="PRU01191"/>
    </source>
</evidence>
<sequence length="710" mass="78538">MPLPFEKFQGKGVLDFSSASDLFSLLQPQPQNWNTNKEYCYVGSEPTSVLDSRRSPSPPTSSSTMYSSLGSNGPGNGGGTGSTDSTKAVAEKVSENPSQSMLDVATEKCGLGMEDWESVLSESHGQDQSILRLIMGDIEDPSVGLSKLLQSDPGWQNVEFNEGVGSVDQGFGLESITSGNLVSNIEPSVPVNCTGLPFNYNSMIGPVSSPNNILSSSASNILTASSSPGAFHPQQQLTIGIVDEKTQTLNTQLLLNHNPARYSQSPSLFMPLPYAQIQEHNRLSQPQMKHLNSGAIGPNSQVLKVPFLDLGQGLHNRQLHQQIQSVPHILQQKQKMVSSTAEDLTVHQLQQAIIDQIFKAAELIETGNPVPAQVILARLNFQLSPKGKPFERAAFYMKEALQLLLHTNTCNSMTFSPISLIFKIGAYKAFSENSPVLQFANFTCNQALLEAMESYDRIHIIDFDIGYGVQWASFMQELALRNGGSSSLKITAFLSPSTCDEVEFGFTFDNLKQYAKEINLSFELQHMRFESLNSAWPLPIHVSEGEVIAVNLPIGSFSQYPSSVPWVLHFVKHLMPKIVVCIERSCDRNDQPFPNHLVHALQSYSGLLESLDAVKGNQDILQKIERHFLQPAIEKIVMSRHRSLERIPPWRTLLLSSGFCPLTFSNLTESQAECLVQRTPVRGFHVEKKQSSLALCWQRKELISVSSWRC</sequence>
<comment type="similarity">
    <text evidence="5">Belongs to the GRAS family.</text>
</comment>
<keyword evidence="3" id="KW-0804">Transcription</keyword>
<comment type="caution">
    <text evidence="7">The sequence shown here is derived from an EMBL/GenBank/DDBJ whole genome shotgun (WGS) entry which is preliminary data.</text>
</comment>
<dbReference type="AlphaFoldDB" id="A0AAD7LQ27"/>
<dbReference type="Pfam" id="PF03514">
    <property type="entry name" value="GRAS"/>
    <property type="match status" value="1"/>
</dbReference>
<dbReference type="EMBL" id="JARAOO010000007">
    <property type="protein sequence ID" value="KAJ7962117.1"/>
    <property type="molecule type" value="Genomic_DNA"/>
</dbReference>
<feature type="compositionally biased region" description="Low complexity" evidence="6">
    <location>
        <begin position="60"/>
        <end position="71"/>
    </location>
</feature>
<name>A0AAD7LQ27_QUISA</name>
<dbReference type="InterPro" id="IPR005202">
    <property type="entry name" value="TF_GRAS"/>
</dbReference>
<accession>A0AAD7LQ27</accession>
<gene>
    <name evidence="7" type="ORF">O6P43_017388</name>
</gene>
<feature type="region of interest" description="Disordered" evidence="6">
    <location>
        <begin position="46"/>
        <end position="98"/>
    </location>
</feature>
<evidence type="ECO:0000256" key="4">
    <source>
        <dbReference type="ARBA" id="ARBA00023242"/>
    </source>
</evidence>
<organism evidence="7 8">
    <name type="scientific">Quillaja saponaria</name>
    <name type="common">Soap bark tree</name>
    <dbReference type="NCBI Taxonomy" id="32244"/>
    <lineage>
        <taxon>Eukaryota</taxon>
        <taxon>Viridiplantae</taxon>
        <taxon>Streptophyta</taxon>
        <taxon>Embryophyta</taxon>
        <taxon>Tracheophyta</taxon>
        <taxon>Spermatophyta</taxon>
        <taxon>Magnoliopsida</taxon>
        <taxon>eudicotyledons</taxon>
        <taxon>Gunneridae</taxon>
        <taxon>Pentapetalae</taxon>
        <taxon>rosids</taxon>
        <taxon>fabids</taxon>
        <taxon>Fabales</taxon>
        <taxon>Quillajaceae</taxon>
        <taxon>Quillaja</taxon>
    </lineage>
</organism>
<protein>
    <submittedName>
        <fullName evidence="7">Scarecrow-like protein</fullName>
    </submittedName>
</protein>
<keyword evidence="8" id="KW-1185">Reference proteome</keyword>
<evidence type="ECO:0000256" key="1">
    <source>
        <dbReference type="ARBA" id="ARBA00004123"/>
    </source>
</evidence>
<evidence type="ECO:0000256" key="3">
    <source>
        <dbReference type="ARBA" id="ARBA00023163"/>
    </source>
</evidence>
<feature type="region of interest" description="VHIID" evidence="5">
    <location>
        <begin position="427"/>
        <end position="492"/>
    </location>
</feature>
<evidence type="ECO:0000256" key="6">
    <source>
        <dbReference type="SAM" id="MobiDB-lite"/>
    </source>
</evidence>
<keyword evidence="2" id="KW-0805">Transcription regulation</keyword>
<dbReference type="PANTHER" id="PTHR31636">
    <property type="entry name" value="OSJNBA0084A10.13 PROTEIN-RELATED"/>
    <property type="match status" value="1"/>
</dbReference>
<feature type="region of interest" description="SAW" evidence="5">
    <location>
        <begin position="638"/>
        <end position="709"/>
    </location>
</feature>
<dbReference type="EMBL" id="JARAOO010000007">
    <property type="protein sequence ID" value="KAJ7962118.1"/>
    <property type="molecule type" value="Genomic_DNA"/>
</dbReference>
<evidence type="ECO:0000256" key="2">
    <source>
        <dbReference type="ARBA" id="ARBA00023015"/>
    </source>
</evidence>
<reference evidence="7" key="1">
    <citation type="journal article" date="2023" name="Science">
        <title>Elucidation of the pathway for biosynthesis of saponin adjuvants from the soapbark tree.</title>
        <authorList>
            <person name="Reed J."/>
            <person name="Orme A."/>
            <person name="El-Demerdash A."/>
            <person name="Owen C."/>
            <person name="Martin L.B.B."/>
            <person name="Misra R.C."/>
            <person name="Kikuchi S."/>
            <person name="Rejzek M."/>
            <person name="Martin A.C."/>
            <person name="Harkess A."/>
            <person name="Leebens-Mack J."/>
            <person name="Louveau T."/>
            <person name="Stephenson M.J."/>
            <person name="Osbourn A."/>
        </authorList>
    </citation>
    <scope>NUCLEOTIDE SEQUENCE</scope>
    <source>
        <strain evidence="7">S10</strain>
    </source>
</reference>
<feature type="compositionally biased region" description="Gly residues" evidence="6">
    <location>
        <begin position="72"/>
        <end position="81"/>
    </location>
</feature>
<comment type="subcellular location">
    <subcellularLocation>
        <location evidence="1">Nucleus</location>
    </subcellularLocation>
</comment>
<evidence type="ECO:0000313" key="7">
    <source>
        <dbReference type="EMBL" id="KAJ7962118.1"/>
    </source>
</evidence>
<feature type="short sequence motif" description="VHIID" evidence="5">
    <location>
        <begin position="458"/>
        <end position="462"/>
    </location>
</feature>
<dbReference type="KEGG" id="qsa:O6P43_017388"/>
<proteinExistence type="inferred from homology"/>